<dbReference type="Proteomes" id="UP000001056">
    <property type="component" value="Unassembled WGS sequence"/>
</dbReference>
<organism evidence="1 2">
    <name type="scientific">Chaetomium globosum (strain ATCC 6205 / CBS 148.51 / DSM 1962 / NBRC 6347 / NRRL 1970)</name>
    <name type="common">Soil fungus</name>
    <dbReference type="NCBI Taxonomy" id="306901"/>
    <lineage>
        <taxon>Eukaryota</taxon>
        <taxon>Fungi</taxon>
        <taxon>Dikarya</taxon>
        <taxon>Ascomycota</taxon>
        <taxon>Pezizomycotina</taxon>
        <taxon>Sordariomycetes</taxon>
        <taxon>Sordariomycetidae</taxon>
        <taxon>Sordariales</taxon>
        <taxon>Chaetomiaceae</taxon>
        <taxon>Chaetomium</taxon>
    </lineage>
</organism>
<gene>
    <name evidence="1" type="ORF">CHGG_08778</name>
</gene>
<proteinExistence type="predicted"/>
<protein>
    <submittedName>
        <fullName evidence="1">Uncharacterized protein</fullName>
    </submittedName>
</protein>
<sequence length="204" mass="23646">MVEFMMVEFMMVEFMMVESMMVESMMVESMMVESTYYCILPRADVTDKGAVGSMLHFWPSEPANFGSRTTSPAETAHKEIKSEIINGNSKIEQLELTVQRMVNRTKKRFEDESAKQRSAVAFEFLNKTWLGDIPKQVSYNAHSLIRKRYQMALPAVPTPARPFPPTLRLCTGRHRIQYGLPCSHEIRNALEEQKVLRKEDCHRY</sequence>
<dbReference type="EMBL" id="CH408034">
    <property type="protein sequence ID" value="EAQ84764.1"/>
    <property type="molecule type" value="Genomic_DNA"/>
</dbReference>
<dbReference type="HOGENOM" id="CLU_1343094_0_0_1"/>
<evidence type="ECO:0000313" key="1">
    <source>
        <dbReference type="EMBL" id="EAQ84764.1"/>
    </source>
</evidence>
<accession>Q2GTC6</accession>
<dbReference type="GeneID" id="4395729"/>
<dbReference type="RefSeq" id="XP_001226705.1">
    <property type="nucleotide sequence ID" value="XM_001226704.1"/>
</dbReference>
<keyword evidence="2" id="KW-1185">Reference proteome</keyword>
<reference evidence="2" key="1">
    <citation type="journal article" date="2015" name="Genome Announc.">
        <title>Draft genome sequence of the cellulolytic fungus Chaetomium globosum.</title>
        <authorList>
            <person name="Cuomo C.A."/>
            <person name="Untereiner W.A."/>
            <person name="Ma L.-J."/>
            <person name="Grabherr M."/>
            <person name="Birren B.W."/>
        </authorList>
    </citation>
    <scope>NUCLEOTIDE SEQUENCE [LARGE SCALE GENOMIC DNA]</scope>
    <source>
        <strain evidence="2">ATCC 6205 / CBS 148.51 / DSM 1962 / NBRC 6347 / NRRL 1970</strain>
    </source>
</reference>
<name>Q2GTC6_CHAGB</name>
<dbReference type="InParanoid" id="Q2GTC6"/>
<dbReference type="VEuPathDB" id="FungiDB:CHGG_08778"/>
<dbReference type="AlphaFoldDB" id="Q2GTC6"/>
<evidence type="ECO:0000313" key="2">
    <source>
        <dbReference type="Proteomes" id="UP000001056"/>
    </source>
</evidence>